<protein>
    <submittedName>
        <fullName evidence="2">Uncharacterized protein</fullName>
    </submittedName>
</protein>
<evidence type="ECO:0000313" key="3">
    <source>
        <dbReference type="Proteomes" id="UP000826271"/>
    </source>
</evidence>
<dbReference type="Proteomes" id="UP000826271">
    <property type="component" value="Unassembled WGS sequence"/>
</dbReference>
<accession>A0AAV6X8R6</accession>
<reference evidence="2" key="1">
    <citation type="submission" date="2019-10" db="EMBL/GenBank/DDBJ databases">
        <authorList>
            <person name="Zhang R."/>
            <person name="Pan Y."/>
            <person name="Wang J."/>
            <person name="Ma R."/>
            <person name="Yu S."/>
        </authorList>
    </citation>
    <scope>NUCLEOTIDE SEQUENCE</scope>
    <source>
        <strain evidence="2">LA-IB0</strain>
        <tissue evidence="2">Leaf</tissue>
    </source>
</reference>
<dbReference type="PANTHER" id="PTHR33670:SF14">
    <property type="entry name" value="T20H2.15 PROTEIN"/>
    <property type="match status" value="1"/>
</dbReference>
<keyword evidence="3" id="KW-1185">Reference proteome</keyword>
<organism evidence="2 3">
    <name type="scientific">Buddleja alternifolia</name>
    <dbReference type="NCBI Taxonomy" id="168488"/>
    <lineage>
        <taxon>Eukaryota</taxon>
        <taxon>Viridiplantae</taxon>
        <taxon>Streptophyta</taxon>
        <taxon>Embryophyta</taxon>
        <taxon>Tracheophyta</taxon>
        <taxon>Spermatophyta</taxon>
        <taxon>Magnoliopsida</taxon>
        <taxon>eudicotyledons</taxon>
        <taxon>Gunneridae</taxon>
        <taxon>Pentapetalae</taxon>
        <taxon>asterids</taxon>
        <taxon>lamiids</taxon>
        <taxon>Lamiales</taxon>
        <taxon>Scrophulariaceae</taxon>
        <taxon>Buddlejeae</taxon>
        <taxon>Buddleja</taxon>
    </lineage>
</organism>
<evidence type="ECO:0000256" key="1">
    <source>
        <dbReference type="SAM" id="MobiDB-lite"/>
    </source>
</evidence>
<dbReference type="AlphaFoldDB" id="A0AAV6X8R6"/>
<dbReference type="EMBL" id="WHWC01000008">
    <property type="protein sequence ID" value="KAG8377945.1"/>
    <property type="molecule type" value="Genomic_DNA"/>
</dbReference>
<name>A0AAV6X8R6_9LAMI</name>
<comment type="caution">
    <text evidence="2">The sequence shown here is derived from an EMBL/GenBank/DDBJ whole genome shotgun (WGS) entry which is preliminary data.</text>
</comment>
<dbReference type="PANTHER" id="PTHR33670">
    <property type="entry name" value="SPLICING FACTOR, PROLINE- AND GLUTAMINE-RICH-LIKE"/>
    <property type="match status" value="1"/>
</dbReference>
<gene>
    <name evidence="2" type="ORF">BUALT_Bualt08G0086600</name>
</gene>
<proteinExistence type="predicted"/>
<sequence length="204" mass="22189">MEAISPYKSHQNYPTKIHHHHHPFISRTTSNNIFPPNNFHTVGGGCLIQPPPPFLSHHSYPPFSLHQPPLLPLPAAAPRLSAAANRKPHYSTNKPRKELEKSKSPKKNNSPKKTISVSSTTPLGPDPRNLPNEVAKVLPFISSSAVEDDMYSGSVVCSISPPPSSLPLPTFSLRPKVISCKAEAAAAGIDAGATDDLRRLLRLR</sequence>
<evidence type="ECO:0000313" key="2">
    <source>
        <dbReference type="EMBL" id="KAG8377945.1"/>
    </source>
</evidence>
<feature type="region of interest" description="Disordered" evidence="1">
    <location>
        <begin position="81"/>
        <end position="130"/>
    </location>
</feature>